<dbReference type="PANTHER" id="PTHR46179">
    <property type="entry name" value="ZINC FINGER PROTEIN"/>
    <property type="match status" value="1"/>
</dbReference>
<organism evidence="9 10">
    <name type="scientific">Fusarium fujikuroi</name>
    <name type="common">Bakanae and foot rot disease fungus</name>
    <name type="synonym">Gibberella fujikuroi</name>
    <dbReference type="NCBI Taxonomy" id="5127"/>
    <lineage>
        <taxon>Eukaryota</taxon>
        <taxon>Fungi</taxon>
        <taxon>Dikarya</taxon>
        <taxon>Ascomycota</taxon>
        <taxon>Pezizomycotina</taxon>
        <taxon>Sordariomycetes</taxon>
        <taxon>Hypocreomycetidae</taxon>
        <taxon>Hypocreales</taxon>
        <taxon>Nectriaceae</taxon>
        <taxon>Fusarium</taxon>
        <taxon>Fusarium fujikuroi species complex</taxon>
    </lineage>
</organism>
<feature type="compositionally biased region" description="Polar residues" evidence="8">
    <location>
        <begin position="132"/>
        <end position="142"/>
    </location>
</feature>
<feature type="region of interest" description="Disordered" evidence="8">
    <location>
        <begin position="115"/>
        <end position="145"/>
    </location>
</feature>
<dbReference type="InterPro" id="IPR013087">
    <property type="entry name" value="Znf_C2H2_type"/>
</dbReference>
<evidence type="ECO:0000256" key="4">
    <source>
        <dbReference type="ARBA" id="ARBA00022833"/>
    </source>
</evidence>
<evidence type="ECO:0000256" key="8">
    <source>
        <dbReference type="SAM" id="MobiDB-lite"/>
    </source>
</evidence>
<sequence length="1164" mass="129243">MAPDSWSDADSVSQASQHSQMSNQDTSLDRQLIRHLMQRYGRDGIAQLINEEANSSSISINDGASVVTSSTFSSVKSEETPSIFDKASIRTFSSDNSSTRGSIISNVSARTAKLLGRKQAARPSITHEEETSPASNESSTPAPKQKGSFTCGFCREEGIQKTCTRKNDLKRHIEDFHNTNAQWFCRQKGCDMVFDWQTAYKTHLKQAHGGSRMALDEAKVNLCPQTVFACGFENCSQVFESPNDDEADTIFKEFVAHVVKHFDEGSNSGEWTYSARIRNLLRQSGLVRAWQGTSWGEDERSQLQWHPQSSGILRKRLETRHLGDLQLLVQYAIALGTEPSSIKEYREDFINPLKDQCRQVIMGHKSRAPPLPPSGPSPSTDQHQFRISRGTTNPNMAYMAQRRAYAHRPGPLRSGRSAPAPRHTMPVSSATPGAMPHHFQYNMASAPMYDPRQQQQFAMMQQASGGIIAEDLRSFQSIAGNVPEQDIDMQDTDMMDSTFMSSPSFSGPYGPQVELIARHGHGGKQPTDGQTRSLLRVIAPLTESRALFTHNMNMFPFPVQEDQVRPLSEEDQQILLGLTRRYGVSSLVCALGGLGASSRASTFSASTLLSNTSAPSLAWSSSDASHARSDAASIRTQSTWQDNAGDVPSIHDGEIGKVADRTWLDSPNLMQSPIPSCDVTSHPSPRHVTPTSKKYQCPMCFLDNNPVGFGRKSDFKKHLYNFHGADVTWLCKTKGCHLSFATERAYSTHAKETHRMDALPNSTAKTELCPQVVFGCGFASCKDRVFEASSNDQASASRDKYFEHIAKHFEDGFDVNNWEYKVQVHNLMRQSKVKSVFKTCIWPKEKRMQLTWRHRSSGDLKRMLEARHLGEDISTLVRLAFILGTSPFTSPTTPPPSEIDLQFSLPFRSQCLMDTVGHADGAQSSTAENSETNTPMVTVTKQAPQTPEAPSFPARRIKQETRPTTPMDGLPEPMVHDDLTAGPHPGTPFPIPNEHVWPVDAPKFAPDQMNTFADASMTYILPGQELPQQQWDMTGMQQHFPQQDTVMSNVYMPPQQPVAARPATPIPSKRPGSWGKRLSLENLRPKKKTSVYGSPASEHEAVPPVPAMYADMIPTSMPAGYELPMRMGHPQQGYTSNPGFMPQAQQQQFGSPTTFYLDDGDMRL</sequence>
<reference evidence="9" key="1">
    <citation type="submission" date="2019-05" db="EMBL/GenBank/DDBJ databases">
        <authorList>
            <person name="Piombo E."/>
        </authorList>
    </citation>
    <scope>NUCLEOTIDE SEQUENCE</scope>
    <source>
        <strain evidence="9">C2S</strain>
    </source>
</reference>
<keyword evidence="3" id="KW-0863">Zinc-finger</keyword>
<feature type="compositionally biased region" description="Polar residues" evidence="8">
    <location>
        <begin position="8"/>
        <end position="26"/>
    </location>
</feature>
<dbReference type="PROSITE" id="PS50157">
    <property type="entry name" value="ZINC_FINGER_C2H2_2"/>
    <property type="match status" value="1"/>
</dbReference>
<dbReference type="SMART" id="SM00355">
    <property type="entry name" value="ZnF_C2H2"/>
    <property type="match status" value="5"/>
</dbReference>
<feature type="region of interest" description="Disordered" evidence="8">
    <location>
        <begin position="1"/>
        <end position="30"/>
    </location>
</feature>
<dbReference type="GO" id="GO:0006357">
    <property type="term" value="P:regulation of transcription by RNA polymerase II"/>
    <property type="evidence" value="ECO:0007669"/>
    <property type="project" value="TreeGrafter"/>
</dbReference>
<comment type="subcellular location">
    <subcellularLocation>
        <location evidence="1">Nucleus</location>
    </subcellularLocation>
</comment>
<dbReference type="PANTHER" id="PTHR46179:SF13">
    <property type="entry name" value="C2H2-TYPE DOMAIN-CONTAINING PROTEIN"/>
    <property type="match status" value="1"/>
</dbReference>
<keyword evidence="2" id="KW-0479">Metal-binding</keyword>
<dbReference type="Proteomes" id="UP000760494">
    <property type="component" value="Unassembled WGS sequence"/>
</dbReference>
<evidence type="ECO:0000256" key="3">
    <source>
        <dbReference type="ARBA" id="ARBA00022771"/>
    </source>
</evidence>
<comment type="caution">
    <text evidence="9">The sequence shown here is derived from an EMBL/GenBank/DDBJ whole genome shotgun (WGS) entry which is preliminary data.</text>
</comment>
<dbReference type="Gene3D" id="3.30.160.60">
    <property type="entry name" value="Classic Zinc Finger"/>
    <property type="match status" value="1"/>
</dbReference>
<keyword evidence="7" id="KW-0539">Nucleus</keyword>
<evidence type="ECO:0000256" key="5">
    <source>
        <dbReference type="ARBA" id="ARBA00023015"/>
    </source>
</evidence>
<evidence type="ECO:0000256" key="7">
    <source>
        <dbReference type="ARBA" id="ARBA00023242"/>
    </source>
</evidence>
<keyword evidence="6" id="KW-0804">Transcription</keyword>
<evidence type="ECO:0000256" key="2">
    <source>
        <dbReference type="ARBA" id="ARBA00022723"/>
    </source>
</evidence>
<dbReference type="GO" id="GO:0008270">
    <property type="term" value="F:zinc ion binding"/>
    <property type="evidence" value="ECO:0007669"/>
    <property type="project" value="UniProtKB-KW"/>
</dbReference>
<dbReference type="PROSITE" id="PS00028">
    <property type="entry name" value="ZINC_FINGER_C2H2_1"/>
    <property type="match status" value="2"/>
</dbReference>
<evidence type="ECO:0000313" key="9">
    <source>
        <dbReference type="EMBL" id="VTT81414.1"/>
    </source>
</evidence>
<feature type="region of interest" description="Disordered" evidence="8">
    <location>
        <begin position="1057"/>
        <end position="1076"/>
    </location>
</feature>
<feature type="region of interest" description="Disordered" evidence="8">
    <location>
        <begin position="408"/>
        <end position="433"/>
    </location>
</feature>
<name>A0A5Q3DT19_FUSFU</name>
<dbReference type="EMBL" id="CABFJX010000407">
    <property type="protein sequence ID" value="VTT81414.1"/>
    <property type="molecule type" value="Genomic_DNA"/>
</dbReference>
<dbReference type="InterPro" id="IPR051061">
    <property type="entry name" value="Zinc_finger_trans_reg"/>
</dbReference>
<evidence type="ECO:0000313" key="10">
    <source>
        <dbReference type="Proteomes" id="UP000760494"/>
    </source>
</evidence>
<keyword evidence="4" id="KW-0862">Zinc</keyword>
<accession>A0A5Q3DT19</accession>
<protein>
    <submittedName>
        <fullName evidence="9">Uncharacterized protein</fullName>
    </submittedName>
</protein>
<proteinExistence type="predicted"/>
<dbReference type="GO" id="GO:0005634">
    <property type="term" value="C:nucleus"/>
    <property type="evidence" value="ECO:0007669"/>
    <property type="project" value="UniProtKB-SubCell"/>
</dbReference>
<evidence type="ECO:0000256" key="1">
    <source>
        <dbReference type="ARBA" id="ARBA00004123"/>
    </source>
</evidence>
<dbReference type="AlphaFoldDB" id="A0A5Q3DT19"/>
<feature type="region of interest" description="Disordered" evidence="8">
    <location>
        <begin position="364"/>
        <end position="393"/>
    </location>
</feature>
<keyword evidence="5" id="KW-0805">Transcription regulation</keyword>
<evidence type="ECO:0000256" key="6">
    <source>
        <dbReference type="ARBA" id="ARBA00023163"/>
    </source>
</evidence>
<gene>
    <name evidence="9" type="ORF">C2S_2735</name>
</gene>